<feature type="transmembrane region" description="Helical" evidence="2">
    <location>
        <begin position="65"/>
        <end position="83"/>
    </location>
</feature>
<feature type="transmembrane region" description="Helical" evidence="2">
    <location>
        <begin position="314"/>
        <end position="333"/>
    </location>
</feature>
<feature type="transmembrane region" description="Helical" evidence="2">
    <location>
        <begin position="143"/>
        <end position="164"/>
    </location>
</feature>
<dbReference type="EMBL" id="BLLK01000047">
    <property type="protein sequence ID" value="GFH53972.1"/>
    <property type="molecule type" value="Genomic_DNA"/>
</dbReference>
<evidence type="ECO:0000313" key="4">
    <source>
        <dbReference type="Proteomes" id="UP001054902"/>
    </source>
</evidence>
<evidence type="ECO:0000256" key="1">
    <source>
        <dbReference type="SAM" id="MobiDB-lite"/>
    </source>
</evidence>
<feature type="transmembrane region" description="Helical" evidence="2">
    <location>
        <begin position="281"/>
        <end position="302"/>
    </location>
</feature>
<organism evidence="3 4">
    <name type="scientific">Chaetoceros tenuissimus</name>
    <dbReference type="NCBI Taxonomy" id="426638"/>
    <lineage>
        <taxon>Eukaryota</taxon>
        <taxon>Sar</taxon>
        <taxon>Stramenopiles</taxon>
        <taxon>Ochrophyta</taxon>
        <taxon>Bacillariophyta</taxon>
        <taxon>Coscinodiscophyceae</taxon>
        <taxon>Chaetocerotophycidae</taxon>
        <taxon>Chaetocerotales</taxon>
        <taxon>Chaetocerotaceae</taxon>
        <taxon>Chaetoceros</taxon>
    </lineage>
</organism>
<protein>
    <submittedName>
        <fullName evidence="3">Uncharacterized protein</fullName>
    </submittedName>
</protein>
<sequence>MPVKFELSEKNIFPIQSLELSEHPISPTSSITSTSSPSKNKRSIRRTVQEIVESKDEDFLQSPRLSGYFFMFTSYMILLISSMKAQNSKEIANPKLPVNEWKQLSSVYGSVFFITASILIIAGHFDRFLMPSVWKFILKRGSIVECVILSMFMTFALFLVYAGTSSTGLGGFAGLNSNIYFSSWIGFSACIYTFDLWLKDTQQPSIAEWLKIFSSKTNFNWLFTLLFAILALVSQIDVFYVGKMLSNQTSILMMSASAATVILCLFALIMNRYFHTLKWHAFEGVISLGLAGFWSWTVFTFVGTQGLINSPSNIYFAPWGLFYFSISTFTMWLKENMPDSLK</sequence>
<reference evidence="3 4" key="1">
    <citation type="journal article" date="2021" name="Sci. Rep.">
        <title>The genome of the diatom Chaetoceros tenuissimus carries an ancient integrated fragment of an extant virus.</title>
        <authorList>
            <person name="Hongo Y."/>
            <person name="Kimura K."/>
            <person name="Takaki Y."/>
            <person name="Yoshida Y."/>
            <person name="Baba S."/>
            <person name="Kobayashi G."/>
            <person name="Nagasaki K."/>
            <person name="Hano T."/>
            <person name="Tomaru Y."/>
        </authorList>
    </citation>
    <scope>NUCLEOTIDE SEQUENCE [LARGE SCALE GENOMIC DNA]</scope>
    <source>
        <strain evidence="3 4">NIES-3715</strain>
    </source>
</reference>
<proteinExistence type="predicted"/>
<feature type="region of interest" description="Disordered" evidence="1">
    <location>
        <begin position="24"/>
        <end position="44"/>
    </location>
</feature>
<accession>A0AAD3H7Y9</accession>
<keyword evidence="2" id="KW-0472">Membrane</keyword>
<name>A0AAD3H7Y9_9STRA</name>
<feature type="transmembrane region" description="Helical" evidence="2">
    <location>
        <begin position="219"/>
        <end position="242"/>
    </location>
</feature>
<dbReference type="AlphaFoldDB" id="A0AAD3H7Y9"/>
<feature type="transmembrane region" description="Helical" evidence="2">
    <location>
        <begin position="103"/>
        <end position="122"/>
    </location>
</feature>
<feature type="transmembrane region" description="Helical" evidence="2">
    <location>
        <begin position="179"/>
        <end position="198"/>
    </location>
</feature>
<comment type="caution">
    <text evidence="3">The sequence shown here is derived from an EMBL/GenBank/DDBJ whole genome shotgun (WGS) entry which is preliminary data.</text>
</comment>
<evidence type="ECO:0000256" key="2">
    <source>
        <dbReference type="SAM" id="Phobius"/>
    </source>
</evidence>
<gene>
    <name evidence="3" type="ORF">CTEN210_10448</name>
</gene>
<feature type="transmembrane region" description="Helical" evidence="2">
    <location>
        <begin position="248"/>
        <end position="269"/>
    </location>
</feature>
<dbReference type="Proteomes" id="UP001054902">
    <property type="component" value="Unassembled WGS sequence"/>
</dbReference>
<evidence type="ECO:0000313" key="3">
    <source>
        <dbReference type="EMBL" id="GFH53972.1"/>
    </source>
</evidence>
<feature type="compositionally biased region" description="Low complexity" evidence="1">
    <location>
        <begin position="24"/>
        <end position="38"/>
    </location>
</feature>
<keyword evidence="4" id="KW-1185">Reference proteome</keyword>
<keyword evidence="2" id="KW-0812">Transmembrane</keyword>
<keyword evidence="2" id="KW-1133">Transmembrane helix</keyword>